<evidence type="ECO:0000259" key="1">
    <source>
        <dbReference type="Pfam" id="PF04230"/>
    </source>
</evidence>
<name>A0ABU3PWM9_9ACTN</name>
<reference evidence="2 3" key="1">
    <citation type="submission" date="2023-08" db="EMBL/GenBank/DDBJ databases">
        <title>Nocardioides seae sp. nov., a bacterium isolated from a soil.</title>
        <authorList>
            <person name="Wang X."/>
        </authorList>
    </citation>
    <scope>NUCLEOTIDE SEQUENCE [LARGE SCALE GENOMIC DNA]</scope>
    <source>
        <strain evidence="2 3">YZH12</strain>
    </source>
</reference>
<evidence type="ECO:0000313" key="2">
    <source>
        <dbReference type="EMBL" id="MDT9593564.1"/>
    </source>
</evidence>
<keyword evidence="3" id="KW-1185">Reference proteome</keyword>
<accession>A0ABU3PWM9</accession>
<organism evidence="2 3">
    <name type="scientific">Nocardioides imazamoxiresistens</name>
    <dbReference type="NCBI Taxonomy" id="3231893"/>
    <lineage>
        <taxon>Bacteria</taxon>
        <taxon>Bacillati</taxon>
        <taxon>Actinomycetota</taxon>
        <taxon>Actinomycetes</taxon>
        <taxon>Propionibacteriales</taxon>
        <taxon>Nocardioidaceae</taxon>
        <taxon>Nocardioides</taxon>
    </lineage>
</organism>
<keyword evidence="2" id="KW-0808">Transferase</keyword>
<evidence type="ECO:0000313" key="3">
    <source>
        <dbReference type="Proteomes" id="UP001268542"/>
    </source>
</evidence>
<dbReference type="Proteomes" id="UP001268542">
    <property type="component" value="Unassembled WGS sequence"/>
</dbReference>
<dbReference type="Pfam" id="PF04230">
    <property type="entry name" value="PS_pyruv_trans"/>
    <property type="match status" value="1"/>
</dbReference>
<dbReference type="GO" id="GO:0016740">
    <property type="term" value="F:transferase activity"/>
    <property type="evidence" value="ECO:0007669"/>
    <property type="project" value="UniProtKB-KW"/>
</dbReference>
<protein>
    <submittedName>
        <fullName evidence="2">Polysaccharide pyruvyl transferase family protein</fullName>
    </submittedName>
</protein>
<dbReference type="RefSeq" id="WP_315733058.1">
    <property type="nucleotide sequence ID" value="NZ_JAVYII010000004.1"/>
</dbReference>
<dbReference type="EMBL" id="JAVYII010000004">
    <property type="protein sequence ID" value="MDT9593564.1"/>
    <property type="molecule type" value="Genomic_DNA"/>
</dbReference>
<proteinExistence type="predicted"/>
<comment type="caution">
    <text evidence="2">The sequence shown here is derived from an EMBL/GenBank/DDBJ whole genome shotgun (WGS) entry which is preliminary data.</text>
</comment>
<sequence length="344" mass="37772">MGQYDNVGDAVLRRPLIDRLRRLGPLHIFVGTRDDNYLRAFGLSDEDFLVRSSKAWRSLMTSSLKSGPLFYAFNAGEIETTRTYAAKYARVLPLLLANRARGGSSVHTGFGVRAPSPWLPIFRGAMRACDVVSWRDAFSAEALRIGDTVPDWAFCEGPEAVPVGTDNRRFLVVAPRRDGQELDERTLRGLAHHAEQSNLELVFAAQIERDGPVCARYAELVGARALVWESSDLLAQETRLRALYRDAAVVVSERLHALVIAATEGAVPVALSDAPSMKAERTMTAAGFEGFAIPLRRLGTPPGNLSLASLAARQTETAAAVDTSRRRLHELTDRISRAYEAVRA</sequence>
<feature type="domain" description="Polysaccharide pyruvyl transferase" evidence="1">
    <location>
        <begin position="6"/>
        <end position="271"/>
    </location>
</feature>
<gene>
    <name evidence="2" type="ORF">RDV89_10835</name>
</gene>
<dbReference type="InterPro" id="IPR007345">
    <property type="entry name" value="Polysacch_pyruvyl_Trfase"/>
</dbReference>